<dbReference type="EMBL" id="MU003515">
    <property type="protein sequence ID" value="KAF2468468.1"/>
    <property type="molecule type" value="Genomic_DNA"/>
</dbReference>
<accession>A0ACB6QND9</accession>
<name>A0ACB6QND9_9PLEO</name>
<proteinExistence type="predicted"/>
<sequence length="253" mass="27606">MHFLCLHGIGTNSQVLEMQLTTLRYALGDDHTYDFVEGQVPWPMAEEIRAFVSPGAAACYAFFDPFSAASARAALDDLAEYIASEGPFDGVIGFSHGSCLASTLLLQTKLQEPDLDPVFKCALFFSAGAPLDPSALSHGVVRHYGKGGEVLSGFMNDKLEHHLEHQEGQERDSGCLIDFPTVHVWDEEDACAPGQARRLLNLCDPQLREEVIHSEGHSVPGGGPRSKEVLDRVVVAFKDMIARAEAQKRNVAQ</sequence>
<reference evidence="1" key="1">
    <citation type="journal article" date="2020" name="Stud. Mycol.">
        <title>101 Dothideomycetes genomes: a test case for predicting lifestyles and emergence of pathogens.</title>
        <authorList>
            <person name="Haridas S."/>
            <person name="Albert R."/>
            <person name="Binder M."/>
            <person name="Bloem J."/>
            <person name="Labutti K."/>
            <person name="Salamov A."/>
            <person name="Andreopoulos B."/>
            <person name="Baker S."/>
            <person name="Barry K."/>
            <person name="Bills G."/>
            <person name="Bluhm B."/>
            <person name="Cannon C."/>
            <person name="Castanera R."/>
            <person name="Culley D."/>
            <person name="Daum C."/>
            <person name="Ezra D."/>
            <person name="Gonzalez J."/>
            <person name="Henrissat B."/>
            <person name="Kuo A."/>
            <person name="Liang C."/>
            <person name="Lipzen A."/>
            <person name="Lutzoni F."/>
            <person name="Magnuson J."/>
            <person name="Mondo S."/>
            <person name="Nolan M."/>
            <person name="Ohm R."/>
            <person name="Pangilinan J."/>
            <person name="Park H.-J."/>
            <person name="Ramirez L."/>
            <person name="Alfaro M."/>
            <person name="Sun H."/>
            <person name="Tritt A."/>
            <person name="Yoshinaga Y."/>
            <person name="Zwiers L.-H."/>
            <person name="Turgeon B."/>
            <person name="Goodwin S."/>
            <person name="Spatafora J."/>
            <person name="Crous P."/>
            <person name="Grigoriev I."/>
        </authorList>
    </citation>
    <scope>NUCLEOTIDE SEQUENCE</scope>
    <source>
        <strain evidence="1">ATCC 200398</strain>
    </source>
</reference>
<comment type="caution">
    <text evidence="1">The sequence shown here is derived from an EMBL/GenBank/DDBJ whole genome shotgun (WGS) entry which is preliminary data.</text>
</comment>
<protein>
    <submittedName>
        <fullName evidence="1">Uncharacterized protein</fullName>
    </submittedName>
</protein>
<evidence type="ECO:0000313" key="2">
    <source>
        <dbReference type="Proteomes" id="UP000799755"/>
    </source>
</evidence>
<dbReference type="Proteomes" id="UP000799755">
    <property type="component" value="Unassembled WGS sequence"/>
</dbReference>
<gene>
    <name evidence="1" type="ORF">BDR25DRAFT_344207</name>
</gene>
<keyword evidence="2" id="KW-1185">Reference proteome</keyword>
<organism evidence="1 2">
    <name type="scientific">Lindgomyces ingoldianus</name>
    <dbReference type="NCBI Taxonomy" id="673940"/>
    <lineage>
        <taxon>Eukaryota</taxon>
        <taxon>Fungi</taxon>
        <taxon>Dikarya</taxon>
        <taxon>Ascomycota</taxon>
        <taxon>Pezizomycotina</taxon>
        <taxon>Dothideomycetes</taxon>
        <taxon>Pleosporomycetidae</taxon>
        <taxon>Pleosporales</taxon>
        <taxon>Lindgomycetaceae</taxon>
        <taxon>Lindgomyces</taxon>
    </lineage>
</organism>
<evidence type="ECO:0000313" key="1">
    <source>
        <dbReference type="EMBL" id="KAF2468468.1"/>
    </source>
</evidence>